<evidence type="ECO:0000313" key="6">
    <source>
        <dbReference type="Proteomes" id="UP001596250"/>
    </source>
</evidence>
<name>A0ABW1ILB0_9BACL</name>
<feature type="transmembrane region" description="Helical" evidence="3">
    <location>
        <begin position="264"/>
        <end position="284"/>
    </location>
</feature>
<feature type="transmembrane region" description="Helical" evidence="3">
    <location>
        <begin position="187"/>
        <end position="209"/>
    </location>
</feature>
<proteinExistence type="inferred from homology"/>
<keyword evidence="5" id="KW-0012">Acyltransferase</keyword>
<reference evidence="6" key="1">
    <citation type="journal article" date="2019" name="Int. J. Syst. Evol. Microbiol.">
        <title>The Global Catalogue of Microorganisms (GCM) 10K type strain sequencing project: providing services to taxonomists for standard genome sequencing and annotation.</title>
        <authorList>
            <consortium name="The Broad Institute Genomics Platform"/>
            <consortium name="The Broad Institute Genome Sequencing Center for Infectious Disease"/>
            <person name="Wu L."/>
            <person name="Ma J."/>
        </authorList>
    </citation>
    <scope>NUCLEOTIDE SEQUENCE [LARGE SCALE GENOMIC DNA]</scope>
    <source>
        <strain evidence="6">CCM 8749</strain>
    </source>
</reference>
<dbReference type="Proteomes" id="UP001596250">
    <property type="component" value="Unassembled WGS sequence"/>
</dbReference>
<feature type="transmembrane region" description="Helical" evidence="3">
    <location>
        <begin position="74"/>
        <end position="93"/>
    </location>
</feature>
<comment type="caution">
    <text evidence="5">The sequence shown here is derived from an EMBL/GenBank/DDBJ whole genome shotgun (WGS) entry which is preliminary data.</text>
</comment>
<keyword evidence="6" id="KW-1185">Reference proteome</keyword>
<evidence type="ECO:0000256" key="2">
    <source>
        <dbReference type="ARBA" id="ARBA00007400"/>
    </source>
</evidence>
<dbReference type="GO" id="GO:0016746">
    <property type="term" value="F:acyltransferase activity"/>
    <property type="evidence" value="ECO:0007669"/>
    <property type="project" value="UniProtKB-KW"/>
</dbReference>
<dbReference type="InterPro" id="IPR052734">
    <property type="entry name" value="Nod_factor_acetyltransferase"/>
</dbReference>
<keyword evidence="5" id="KW-0808">Transferase</keyword>
<keyword evidence="3" id="KW-0812">Transmembrane</keyword>
<dbReference type="InterPro" id="IPR002656">
    <property type="entry name" value="Acyl_transf_3_dom"/>
</dbReference>
<accession>A0ABW1ILB0</accession>
<keyword evidence="3" id="KW-1133">Transmembrane helix</keyword>
<dbReference type="RefSeq" id="WP_379893107.1">
    <property type="nucleotide sequence ID" value="NZ_CBCSCT010000013.1"/>
</dbReference>
<feature type="transmembrane region" description="Helical" evidence="3">
    <location>
        <begin position="229"/>
        <end position="252"/>
    </location>
</feature>
<evidence type="ECO:0000313" key="5">
    <source>
        <dbReference type="EMBL" id="MFC5985861.1"/>
    </source>
</evidence>
<comment type="similarity">
    <text evidence="2">Belongs to the acyltransferase 3 family.</text>
</comment>
<feature type="transmembrane region" description="Helical" evidence="3">
    <location>
        <begin position="128"/>
        <end position="145"/>
    </location>
</feature>
<evidence type="ECO:0000256" key="3">
    <source>
        <dbReference type="SAM" id="Phobius"/>
    </source>
</evidence>
<evidence type="ECO:0000259" key="4">
    <source>
        <dbReference type="Pfam" id="PF01757"/>
    </source>
</evidence>
<sequence>MLTNASDAQTRMYNLRSLLIFLVVTMNMLEPIAKNHESIGGIYTLVFTFHMPLFVFVTGYFAGKQALRNILPVIAYQYTVFQSLYCILDLIFFQMQKDVYSYFIPYAFLWFLFSHIGWRIMLHFIEKLNHPVAASIGIGLVSGFLPLHSMWMSLSQMLFFLPFYVIGHQMSCHPSSVNAFKSRAIRWTALPIMALGFAAVKLSFSFAVLSSLTGLDFYHEDHLSFASGIGLRSLTYMLEIFMSAAVLSLISHKKSRITDAGKRTLYVYLLHALIVRTLIRLHIFETFDTVLEWLSIPLIAAAIVALLSSRKVEFFLQHMMEPPFLKGPVLKNWLVKVKPH</sequence>
<keyword evidence="3" id="KW-0472">Membrane</keyword>
<feature type="transmembrane region" description="Helical" evidence="3">
    <location>
        <begin position="12"/>
        <end position="29"/>
    </location>
</feature>
<evidence type="ECO:0000256" key="1">
    <source>
        <dbReference type="ARBA" id="ARBA00004370"/>
    </source>
</evidence>
<feature type="transmembrane region" description="Helical" evidence="3">
    <location>
        <begin position="99"/>
        <end position="116"/>
    </location>
</feature>
<feature type="transmembrane region" description="Helical" evidence="3">
    <location>
        <begin position="290"/>
        <end position="309"/>
    </location>
</feature>
<gene>
    <name evidence="5" type="ORF">ACFPXP_05380</name>
</gene>
<feature type="transmembrane region" description="Helical" evidence="3">
    <location>
        <begin position="41"/>
        <end position="62"/>
    </location>
</feature>
<feature type="domain" description="Acyltransferase 3" evidence="4">
    <location>
        <begin position="15"/>
        <end position="305"/>
    </location>
</feature>
<dbReference type="EMBL" id="JBHSQV010000032">
    <property type="protein sequence ID" value="MFC5985861.1"/>
    <property type="molecule type" value="Genomic_DNA"/>
</dbReference>
<dbReference type="Pfam" id="PF01757">
    <property type="entry name" value="Acyl_transf_3"/>
    <property type="match status" value="1"/>
</dbReference>
<comment type="subcellular location">
    <subcellularLocation>
        <location evidence="1">Membrane</location>
    </subcellularLocation>
</comment>
<dbReference type="PANTHER" id="PTHR37312:SF1">
    <property type="entry name" value="MEMBRANE-BOUND ACYLTRANSFERASE YKRP-RELATED"/>
    <property type="match status" value="1"/>
</dbReference>
<dbReference type="PANTHER" id="PTHR37312">
    <property type="entry name" value="MEMBRANE-BOUND ACYLTRANSFERASE YKRP-RELATED"/>
    <property type="match status" value="1"/>
</dbReference>
<protein>
    <submittedName>
        <fullName evidence="5">Acyltransferase family protein</fullName>
    </submittedName>
</protein>
<organism evidence="5 6">
    <name type="scientific">Marinicrinis lubricantis</name>
    <dbReference type="NCBI Taxonomy" id="2086470"/>
    <lineage>
        <taxon>Bacteria</taxon>
        <taxon>Bacillati</taxon>
        <taxon>Bacillota</taxon>
        <taxon>Bacilli</taxon>
        <taxon>Bacillales</taxon>
        <taxon>Paenibacillaceae</taxon>
    </lineage>
</organism>